<dbReference type="SMART" id="SM00283">
    <property type="entry name" value="MA"/>
    <property type="match status" value="1"/>
</dbReference>
<dbReference type="EMBL" id="JACEGD010000008">
    <property type="protein sequence ID" value="MBH5386654.1"/>
    <property type="molecule type" value="Genomic_DNA"/>
</dbReference>
<evidence type="ECO:0000259" key="11">
    <source>
        <dbReference type="PROSITE" id="PS50885"/>
    </source>
</evidence>
<dbReference type="RefSeq" id="WP_197965953.1">
    <property type="nucleotide sequence ID" value="NZ_JACEGD010000008.1"/>
</dbReference>
<proteinExistence type="inferred from homology"/>
<accession>A0ABS0P060</accession>
<dbReference type="Gene3D" id="1.10.8.500">
    <property type="entry name" value="HAMP domain in histidine kinase"/>
    <property type="match status" value="1"/>
</dbReference>
<evidence type="ECO:0000256" key="4">
    <source>
        <dbReference type="ARBA" id="ARBA00022989"/>
    </source>
</evidence>
<dbReference type="InterPro" id="IPR004089">
    <property type="entry name" value="MCPsignal_dom"/>
</dbReference>
<reference evidence="12 13" key="1">
    <citation type="submission" date="2020-07" db="EMBL/GenBank/DDBJ databases">
        <title>Bradyrhizobium diversity isolated from nodules of indigenous legumes of Western Australia.</title>
        <authorList>
            <person name="Klepa M.S."/>
        </authorList>
    </citation>
    <scope>NUCLEOTIDE SEQUENCE [LARGE SCALE GENOMIC DNA]</scope>
    <source>
        <strain evidence="12 13">CNPSo 4019</strain>
    </source>
</reference>
<feature type="transmembrane region" description="Helical" evidence="9">
    <location>
        <begin position="6"/>
        <end position="24"/>
    </location>
</feature>
<dbReference type="InterPro" id="IPR003660">
    <property type="entry name" value="HAMP_dom"/>
</dbReference>
<dbReference type="Gene3D" id="3.30.450.20">
    <property type="entry name" value="PAS domain"/>
    <property type="match status" value="1"/>
</dbReference>
<sequence>MVGLSVLGLCVVAVAGLFTLRENLLEDRKAKLKDLVQVARLALIVDYERSRSEGFAEADAKARSRALLRSLRFGSDYFFATGPNLITEAHPNPKIEGMNMSGVKDPDGVYFSRAQVDIAHRNGSGYVSYRFPKAGSEAPSSKISYVELFEPYDWTIGSGIYTDDVDAIFVGQLLKVGMLIGGLSLAVIIISLLIAQSIVKPVKAMTFAMENLAKGRTSTVIPALDRVDEIGAMAKSVQVFRDNMIEAERLRGDQQKLEERSRTDRRNLLDQMANEFQAGIRLSLDAAGLSAADMRRISEELAVLADGVARESTLGANAAVDTASKIQAVAAATEQLTASIDQIDRQVIQSARIAEQTQLEARRIDATIKALTEAARMIEDVVQLISSIAAQTNLLALNAAIEAARAGEAGRGFAVVAAEVKALASQTSKATEQIANQVATIQDTTVNAVGAIGGIAGTIEDLGRIAGEVTYAVSQQGEATREIALNIQRMADGTESVSRTISGVNRAAIETGNSASLALECADALNRHSAKLGTDVDQFVTKLRTREA</sequence>
<keyword evidence="2" id="KW-1003">Cell membrane</keyword>
<evidence type="ECO:0000256" key="9">
    <source>
        <dbReference type="SAM" id="Phobius"/>
    </source>
</evidence>
<evidence type="ECO:0000256" key="1">
    <source>
        <dbReference type="ARBA" id="ARBA00004651"/>
    </source>
</evidence>
<keyword evidence="6 8" id="KW-0807">Transducer</keyword>
<dbReference type="PROSITE" id="PS50885">
    <property type="entry name" value="HAMP"/>
    <property type="match status" value="1"/>
</dbReference>
<dbReference type="PROSITE" id="PS50111">
    <property type="entry name" value="CHEMOTAXIS_TRANSDUC_2"/>
    <property type="match status" value="1"/>
</dbReference>
<feature type="domain" description="Methyl-accepting transducer" evidence="10">
    <location>
        <begin position="290"/>
        <end position="512"/>
    </location>
</feature>
<gene>
    <name evidence="12" type="ORF">H1B27_10200</name>
</gene>
<dbReference type="SMART" id="SM00304">
    <property type="entry name" value="HAMP"/>
    <property type="match status" value="1"/>
</dbReference>
<dbReference type="InterPro" id="IPR004010">
    <property type="entry name" value="Double_Cache_2"/>
</dbReference>
<keyword evidence="13" id="KW-1185">Reference proteome</keyword>
<dbReference type="InterPro" id="IPR033480">
    <property type="entry name" value="sCache_2"/>
</dbReference>
<dbReference type="Proteomes" id="UP001194539">
    <property type="component" value="Unassembled WGS sequence"/>
</dbReference>
<evidence type="ECO:0000259" key="10">
    <source>
        <dbReference type="PROSITE" id="PS50111"/>
    </source>
</evidence>
<keyword evidence="4 9" id="KW-1133">Transmembrane helix</keyword>
<dbReference type="CDD" id="cd06225">
    <property type="entry name" value="HAMP"/>
    <property type="match status" value="1"/>
</dbReference>
<dbReference type="Pfam" id="PF00672">
    <property type="entry name" value="HAMP"/>
    <property type="match status" value="1"/>
</dbReference>
<evidence type="ECO:0000313" key="13">
    <source>
        <dbReference type="Proteomes" id="UP001194539"/>
    </source>
</evidence>
<protein>
    <submittedName>
        <fullName evidence="12">Cache domain-containing protein</fullName>
    </submittedName>
</protein>
<comment type="subcellular location">
    <subcellularLocation>
        <location evidence="1">Cell membrane</location>
        <topology evidence="1">Multi-pass membrane protein</topology>
    </subcellularLocation>
</comment>
<dbReference type="Gene3D" id="1.10.287.950">
    <property type="entry name" value="Methyl-accepting chemotaxis protein"/>
    <property type="match status" value="1"/>
</dbReference>
<dbReference type="Pfam" id="PF00015">
    <property type="entry name" value="MCPsignal"/>
    <property type="match status" value="1"/>
</dbReference>
<evidence type="ECO:0000256" key="3">
    <source>
        <dbReference type="ARBA" id="ARBA00022692"/>
    </source>
</evidence>
<evidence type="ECO:0000256" key="6">
    <source>
        <dbReference type="ARBA" id="ARBA00023224"/>
    </source>
</evidence>
<evidence type="ECO:0000256" key="8">
    <source>
        <dbReference type="PROSITE-ProRule" id="PRU00284"/>
    </source>
</evidence>
<evidence type="ECO:0000256" key="7">
    <source>
        <dbReference type="ARBA" id="ARBA00029447"/>
    </source>
</evidence>
<comment type="similarity">
    <text evidence="7">Belongs to the methyl-accepting chemotaxis (MCP) protein family.</text>
</comment>
<dbReference type="PANTHER" id="PTHR32089:SF112">
    <property type="entry name" value="LYSOZYME-LIKE PROTEIN-RELATED"/>
    <property type="match status" value="1"/>
</dbReference>
<dbReference type="PANTHER" id="PTHR32089">
    <property type="entry name" value="METHYL-ACCEPTING CHEMOTAXIS PROTEIN MCPB"/>
    <property type="match status" value="1"/>
</dbReference>
<dbReference type="SMART" id="SM01049">
    <property type="entry name" value="Cache_2"/>
    <property type="match status" value="1"/>
</dbReference>
<comment type="caution">
    <text evidence="12">The sequence shown here is derived from an EMBL/GenBank/DDBJ whole genome shotgun (WGS) entry which is preliminary data.</text>
</comment>
<keyword evidence="5 9" id="KW-0472">Membrane</keyword>
<dbReference type="Pfam" id="PF08269">
    <property type="entry name" value="dCache_2"/>
    <property type="match status" value="1"/>
</dbReference>
<feature type="domain" description="HAMP" evidence="11">
    <location>
        <begin position="196"/>
        <end position="249"/>
    </location>
</feature>
<organism evidence="12 13">
    <name type="scientific">Bradyrhizobium diversitatis</name>
    <dbReference type="NCBI Taxonomy" id="2755406"/>
    <lineage>
        <taxon>Bacteria</taxon>
        <taxon>Pseudomonadati</taxon>
        <taxon>Pseudomonadota</taxon>
        <taxon>Alphaproteobacteria</taxon>
        <taxon>Hyphomicrobiales</taxon>
        <taxon>Nitrobacteraceae</taxon>
        <taxon>Bradyrhizobium</taxon>
    </lineage>
</organism>
<feature type="transmembrane region" description="Helical" evidence="9">
    <location>
        <begin position="176"/>
        <end position="199"/>
    </location>
</feature>
<evidence type="ECO:0000256" key="2">
    <source>
        <dbReference type="ARBA" id="ARBA00022475"/>
    </source>
</evidence>
<dbReference type="SUPFAM" id="SSF58104">
    <property type="entry name" value="Methyl-accepting chemotaxis protein (MCP) signaling domain"/>
    <property type="match status" value="1"/>
</dbReference>
<evidence type="ECO:0000256" key="5">
    <source>
        <dbReference type="ARBA" id="ARBA00023136"/>
    </source>
</evidence>
<name>A0ABS0P060_9BRAD</name>
<keyword evidence="3 9" id="KW-0812">Transmembrane</keyword>
<evidence type="ECO:0000313" key="12">
    <source>
        <dbReference type="EMBL" id="MBH5386654.1"/>
    </source>
</evidence>